<name>A0ABS4BVF2_9FLAO</name>
<dbReference type="InterPro" id="IPR044542">
    <property type="entry name" value="NAA30-like"/>
</dbReference>
<dbReference type="PROSITE" id="PS51186">
    <property type="entry name" value="GNAT"/>
    <property type="match status" value="1"/>
</dbReference>
<feature type="domain" description="N-acetyltransferase" evidence="4">
    <location>
        <begin position="2"/>
        <end position="152"/>
    </location>
</feature>
<keyword evidence="1" id="KW-0808">Transferase</keyword>
<keyword evidence="6" id="KW-1185">Reference proteome</keyword>
<evidence type="ECO:0000256" key="3">
    <source>
        <dbReference type="ARBA" id="ARBA00024025"/>
    </source>
</evidence>
<dbReference type="InterPro" id="IPR000182">
    <property type="entry name" value="GNAT_dom"/>
</dbReference>
<dbReference type="Pfam" id="PF00583">
    <property type="entry name" value="Acetyltransf_1"/>
    <property type="match status" value="1"/>
</dbReference>
<dbReference type="SUPFAM" id="SSF55729">
    <property type="entry name" value="Acyl-CoA N-acyltransferases (Nat)"/>
    <property type="match status" value="2"/>
</dbReference>
<dbReference type="PANTHER" id="PTHR45896">
    <property type="entry name" value="N-ALPHA-ACETYLTRANSFERASE 30"/>
    <property type="match status" value="1"/>
</dbReference>
<dbReference type="RefSeq" id="WP_209654958.1">
    <property type="nucleotide sequence ID" value="NZ_JAGJCB010000007.1"/>
</dbReference>
<keyword evidence="2" id="KW-0012">Acyltransferase</keyword>
<proteinExistence type="inferred from homology"/>
<evidence type="ECO:0000259" key="4">
    <source>
        <dbReference type="PROSITE" id="PS51186"/>
    </source>
</evidence>
<accession>A0ABS4BVF2</accession>
<evidence type="ECO:0000256" key="1">
    <source>
        <dbReference type="ARBA" id="ARBA00022679"/>
    </source>
</evidence>
<dbReference type="InterPro" id="IPR016181">
    <property type="entry name" value="Acyl_CoA_acyltransferase"/>
</dbReference>
<protein>
    <submittedName>
        <fullName evidence="5">GNAT family N-acetyltransferase</fullName>
    </submittedName>
</protein>
<evidence type="ECO:0000313" key="5">
    <source>
        <dbReference type="EMBL" id="MBP0904060.1"/>
    </source>
</evidence>
<reference evidence="5 6" key="1">
    <citation type="submission" date="2021-04" db="EMBL/GenBank/DDBJ databases">
        <title>Mariniflexile gromovii gen. nov., sp. nov., a gliding bacterium isolated from the sea urchin Strongylocentrotus intermedius.</title>
        <authorList>
            <person name="Ko S."/>
            <person name="Le V."/>
            <person name="Ahn C.-Y."/>
            <person name="Oh H.-M."/>
        </authorList>
    </citation>
    <scope>NUCLEOTIDE SEQUENCE [LARGE SCALE GENOMIC DNA]</scope>
    <source>
        <strain evidence="5 6">KCTC 12570</strain>
    </source>
</reference>
<evidence type="ECO:0000256" key="2">
    <source>
        <dbReference type="ARBA" id="ARBA00023315"/>
    </source>
</evidence>
<dbReference type="Proteomes" id="UP000670776">
    <property type="component" value="Unassembled WGS sequence"/>
</dbReference>
<dbReference type="PANTHER" id="PTHR45896:SF1">
    <property type="entry name" value="N-ALPHA-ACETYLTRANSFERASE 30"/>
    <property type="match status" value="1"/>
</dbReference>
<sequence length="280" mass="32570">MITFKTLEKTDLNIILDALNTAFSDYIIPLEFTSETFKYKLTNDRINLNYSVGAFQNGKLIAFILHGSETYHHKKILYNAGTGVIPNKRGQQLTTQLYNFIIPKFKEANISRIILEVITTNKSALKIYKNLGFKTYRTLHSYKGIVNNQPRESKYIIKQFEINDWEKIKTFWDFEPAWQNDIQAIEKGKKANLSLGVFEKDTLLGYVCFNPKNNIIKQFAVKNTKRRNGIASLLFDYLSYNYNSNFHIVNIESTNSSTIKFLENYGLNKVFSQYEMILNL</sequence>
<dbReference type="Gene3D" id="3.40.630.30">
    <property type="match status" value="2"/>
</dbReference>
<gene>
    <name evidence="5" type="ORF">J8H85_09485</name>
</gene>
<evidence type="ECO:0000313" key="6">
    <source>
        <dbReference type="Proteomes" id="UP000670776"/>
    </source>
</evidence>
<organism evidence="5 6">
    <name type="scientific">Mariniflexile gromovii</name>
    <dbReference type="NCBI Taxonomy" id="362523"/>
    <lineage>
        <taxon>Bacteria</taxon>
        <taxon>Pseudomonadati</taxon>
        <taxon>Bacteroidota</taxon>
        <taxon>Flavobacteriia</taxon>
        <taxon>Flavobacteriales</taxon>
        <taxon>Flavobacteriaceae</taxon>
        <taxon>Mariniflexile</taxon>
    </lineage>
</organism>
<comment type="caution">
    <text evidence="5">The sequence shown here is derived from an EMBL/GenBank/DDBJ whole genome shotgun (WGS) entry which is preliminary data.</text>
</comment>
<dbReference type="EMBL" id="JAGJCB010000007">
    <property type="protein sequence ID" value="MBP0904060.1"/>
    <property type="molecule type" value="Genomic_DNA"/>
</dbReference>
<dbReference type="Pfam" id="PF13673">
    <property type="entry name" value="Acetyltransf_10"/>
    <property type="match status" value="1"/>
</dbReference>
<comment type="similarity">
    <text evidence="3">Belongs to the acetyltransferase family. MAK3 subfamily.</text>
</comment>